<dbReference type="AlphaFoldDB" id="A0A846XGC9"/>
<reference evidence="1 2" key="1">
    <citation type="submission" date="2020-04" db="EMBL/GenBank/DDBJ databases">
        <title>MicrobeNet Type strains.</title>
        <authorList>
            <person name="Nicholson A.C."/>
        </authorList>
    </citation>
    <scope>NUCLEOTIDE SEQUENCE [LARGE SCALE GENOMIC DNA]</scope>
    <source>
        <strain evidence="1 2">DSM 45078</strain>
    </source>
</reference>
<accession>A0A846XGC9</accession>
<proteinExistence type="predicted"/>
<organism evidence="1 2">
    <name type="scientific">Nocardia speluncae</name>
    <dbReference type="NCBI Taxonomy" id="419477"/>
    <lineage>
        <taxon>Bacteria</taxon>
        <taxon>Bacillati</taxon>
        <taxon>Actinomycetota</taxon>
        <taxon>Actinomycetes</taxon>
        <taxon>Mycobacteriales</taxon>
        <taxon>Nocardiaceae</taxon>
        <taxon>Nocardia</taxon>
    </lineage>
</organism>
<sequence length="359" mass="39693">MNWMKRAIPARKAKAVRRTAMRSAVAGVVASAAVTALGGCTLTPDRESEARELTEAVETMPGVYDVSNIYSNDFTAGVLVSLRVKMHKDASPEQTEAVAQRIAHSYRTDFPGHNRDMRLQVAGGFFEHHTGTRNTDNLSHESISTDLRTLWQIGAAMPTPRLVSWKRSHSQAELDVGDATDESVFQAVRSVLGDRPVRVLATTGGTPPLQPVELPSNDSFPDLRARNLPTRWQIDLPLSPADEARARESVERSQLKVGKVALSGGHIDEMLVYTWSPPQAHDDLSVLIENTAATAAHPLLLRWEYPTRPRPDLEFKGSIHVAGCDYVDTFGEENPQDYYTPEAIALQQQLRSEYDTCPK</sequence>
<evidence type="ECO:0000313" key="2">
    <source>
        <dbReference type="Proteomes" id="UP000565715"/>
    </source>
</evidence>
<evidence type="ECO:0000313" key="1">
    <source>
        <dbReference type="EMBL" id="NKY35032.1"/>
    </source>
</evidence>
<protein>
    <submittedName>
        <fullName evidence="1">Uncharacterized protein</fullName>
    </submittedName>
</protein>
<dbReference type="EMBL" id="JAAXOO010000004">
    <property type="protein sequence ID" value="NKY35032.1"/>
    <property type="molecule type" value="Genomic_DNA"/>
</dbReference>
<gene>
    <name evidence="1" type="ORF">HGA13_18420</name>
</gene>
<dbReference type="RefSeq" id="WP_157112838.1">
    <property type="nucleotide sequence ID" value="NZ_JAAXOO010000004.1"/>
</dbReference>
<name>A0A846XGC9_9NOCA</name>
<comment type="caution">
    <text evidence="1">The sequence shown here is derived from an EMBL/GenBank/DDBJ whole genome shotgun (WGS) entry which is preliminary data.</text>
</comment>
<keyword evidence="2" id="KW-1185">Reference proteome</keyword>
<dbReference type="Proteomes" id="UP000565715">
    <property type="component" value="Unassembled WGS sequence"/>
</dbReference>